<dbReference type="InterPro" id="IPR055170">
    <property type="entry name" value="GFO_IDH_MocA-like_dom"/>
</dbReference>
<dbReference type="SUPFAM" id="SSF55347">
    <property type="entry name" value="Glyceraldehyde-3-phosphate dehydrogenase-like, C-terminal domain"/>
    <property type="match status" value="1"/>
</dbReference>
<dbReference type="SUPFAM" id="SSF51735">
    <property type="entry name" value="NAD(P)-binding Rossmann-fold domains"/>
    <property type="match status" value="1"/>
</dbReference>
<evidence type="ECO:0000259" key="3">
    <source>
        <dbReference type="Pfam" id="PF01408"/>
    </source>
</evidence>
<dbReference type="Pfam" id="PF22725">
    <property type="entry name" value="GFO_IDH_MocA_C3"/>
    <property type="match status" value="1"/>
</dbReference>
<keyword evidence="2" id="KW-0560">Oxidoreductase</keyword>
<dbReference type="Pfam" id="PF01408">
    <property type="entry name" value="GFO_IDH_MocA"/>
    <property type="match status" value="1"/>
</dbReference>
<name>A0ABX1X6H7_9BACL</name>
<reference evidence="5 6" key="1">
    <citation type="submission" date="2019-10" db="EMBL/GenBank/DDBJ databases">
        <title>Description of Paenibacillus humi sp. nov.</title>
        <authorList>
            <person name="Carlier A."/>
            <person name="Qi S."/>
        </authorList>
    </citation>
    <scope>NUCLEOTIDE SEQUENCE [LARGE SCALE GENOMIC DNA]</scope>
    <source>
        <strain evidence="5 6">LMG 31461</strain>
    </source>
</reference>
<dbReference type="RefSeq" id="WP_171629772.1">
    <property type="nucleotide sequence ID" value="NZ_WHNY01000026.1"/>
</dbReference>
<gene>
    <name evidence="5" type="ORF">GC096_08355</name>
</gene>
<evidence type="ECO:0000259" key="4">
    <source>
        <dbReference type="Pfam" id="PF22725"/>
    </source>
</evidence>
<sequence length="366" mass="41471">MDVKDHTSWLDLDYKPKLPKNKSFGIGIVGAGEIVSEAHLPAYRMAGFNVVGITNRTRNKAEIVANRYDIPKVYDTVEELIFDPEVEIVDIALTADLQPDIVRMAAAAGKHVLCQKPLADSFSSAKSIVDMCDRAGVKGAINQQMRWAPGIRASHSIIQRGWLGEVTQATIQVNVNTNFANWSFLREVDTLEVMYHSIHYMDSIRFLLGTPEYIYADGAKYPGQRVKGETRTMLHMKFPGETRGLVHDNHNNWANVEDWFATFRFEGTKGIINGTNGALYNYPVGREDTISFISKEIDPNYWFSPTLEGKWFPHAFMGTMGELMRAIEEDREPENSVRDNLLTIQMLFAAYRSMAENRPVRLDEIQ</sequence>
<accession>A0ABX1X6H7</accession>
<organism evidence="5 6">
    <name type="scientific">Paenibacillus plantarum</name>
    <dbReference type="NCBI Taxonomy" id="2654975"/>
    <lineage>
        <taxon>Bacteria</taxon>
        <taxon>Bacillati</taxon>
        <taxon>Bacillota</taxon>
        <taxon>Bacilli</taxon>
        <taxon>Bacillales</taxon>
        <taxon>Paenibacillaceae</taxon>
        <taxon>Paenibacillus</taxon>
    </lineage>
</organism>
<feature type="domain" description="Gfo/Idh/MocA-like oxidoreductase N-terminal" evidence="3">
    <location>
        <begin position="24"/>
        <end position="138"/>
    </location>
</feature>
<evidence type="ECO:0000256" key="1">
    <source>
        <dbReference type="ARBA" id="ARBA00010928"/>
    </source>
</evidence>
<dbReference type="Gene3D" id="3.30.360.10">
    <property type="entry name" value="Dihydrodipicolinate Reductase, domain 2"/>
    <property type="match status" value="1"/>
</dbReference>
<dbReference type="PANTHER" id="PTHR43708">
    <property type="entry name" value="CONSERVED EXPRESSED OXIDOREDUCTASE (EUROFUNG)"/>
    <property type="match status" value="1"/>
</dbReference>
<proteinExistence type="inferred from homology"/>
<dbReference type="Gene3D" id="3.40.50.720">
    <property type="entry name" value="NAD(P)-binding Rossmann-like Domain"/>
    <property type="match status" value="1"/>
</dbReference>
<keyword evidence="6" id="KW-1185">Reference proteome</keyword>
<evidence type="ECO:0000313" key="6">
    <source>
        <dbReference type="Proteomes" id="UP000653578"/>
    </source>
</evidence>
<dbReference type="InterPro" id="IPR000683">
    <property type="entry name" value="Gfo/Idh/MocA-like_OxRdtase_N"/>
</dbReference>
<evidence type="ECO:0000313" key="5">
    <source>
        <dbReference type="EMBL" id="NOU64033.1"/>
    </source>
</evidence>
<protein>
    <submittedName>
        <fullName evidence="5">Gfo/Idh/MocA family oxidoreductase</fullName>
    </submittedName>
</protein>
<feature type="domain" description="GFO/IDH/MocA-like oxidoreductase" evidence="4">
    <location>
        <begin position="153"/>
        <end position="272"/>
    </location>
</feature>
<dbReference type="InterPro" id="IPR036291">
    <property type="entry name" value="NAD(P)-bd_dom_sf"/>
</dbReference>
<dbReference type="PANTHER" id="PTHR43708:SF5">
    <property type="entry name" value="CONSERVED EXPRESSED OXIDOREDUCTASE (EUROFUNG)-RELATED"/>
    <property type="match status" value="1"/>
</dbReference>
<comment type="caution">
    <text evidence="5">The sequence shown here is derived from an EMBL/GenBank/DDBJ whole genome shotgun (WGS) entry which is preliminary data.</text>
</comment>
<dbReference type="EMBL" id="WHNY01000026">
    <property type="protein sequence ID" value="NOU64033.1"/>
    <property type="molecule type" value="Genomic_DNA"/>
</dbReference>
<dbReference type="InterPro" id="IPR051317">
    <property type="entry name" value="Gfo/Idh/MocA_oxidoreduct"/>
</dbReference>
<evidence type="ECO:0000256" key="2">
    <source>
        <dbReference type="ARBA" id="ARBA00023002"/>
    </source>
</evidence>
<comment type="similarity">
    <text evidence="1">Belongs to the Gfo/Idh/MocA family.</text>
</comment>
<dbReference type="Proteomes" id="UP000653578">
    <property type="component" value="Unassembled WGS sequence"/>
</dbReference>